<proteinExistence type="predicted"/>
<reference evidence="2 3" key="1">
    <citation type="submission" date="2019-02" db="EMBL/GenBank/DDBJ databases">
        <title>Complete genome sequence of Burkholderia cenocepacia phage BcepSauron.</title>
        <authorList>
            <person name="Park K."/>
            <person name="Gonzalez C."/>
            <person name="Liu M."/>
            <person name="Gill J."/>
        </authorList>
    </citation>
    <scope>NUCLEOTIDE SEQUENCE [LARGE SCALE GENOMIC DNA]</scope>
</reference>
<accession>A0A482MLI0</accession>
<gene>
    <name evidence="2" type="ORF">BcepSauron_264</name>
</gene>
<dbReference type="Gene3D" id="3.10.450.40">
    <property type="match status" value="1"/>
</dbReference>
<organism evidence="2 3">
    <name type="scientific">Burkholderia phage BcepSauron</name>
    <dbReference type="NCBI Taxonomy" id="2530033"/>
    <lineage>
        <taxon>Viruses</taxon>
        <taxon>Duplodnaviria</taxon>
        <taxon>Heunggongvirae</taxon>
        <taxon>Uroviricota</taxon>
        <taxon>Caudoviricetes</taxon>
        <taxon>Sarumanvirus</taxon>
        <taxon>Sarumanvirus bcepsauron</taxon>
    </lineage>
</organism>
<evidence type="ECO:0000313" key="2">
    <source>
        <dbReference type="EMBL" id="QBQ74644.1"/>
    </source>
</evidence>
<name>A0A482MLI0_9CAUD</name>
<sequence length="142" mass="15740">MSTPTAYQLSTVDAVWVDASSKFTMDGNPDLLPDVLAVNNSLYNLFSCQIGARARIFQPEYGAALLTFLQEPLDQGTADKIQVAFIQAIARWEPRIKLDFSNTWVRPDYTLPGYQIRIAYALNLNLSTQGVAGFTIKTSSTQ</sequence>
<dbReference type="InterPro" id="IPR007048">
    <property type="entry name" value="IraD/Gp25-like"/>
</dbReference>
<evidence type="ECO:0000259" key="1">
    <source>
        <dbReference type="Pfam" id="PF04965"/>
    </source>
</evidence>
<protein>
    <submittedName>
        <fullName evidence="2">Baseplate assembly protein</fullName>
    </submittedName>
</protein>
<dbReference type="Proteomes" id="UP000301424">
    <property type="component" value="Segment"/>
</dbReference>
<dbReference type="SUPFAM" id="SSF160719">
    <property type="entry name" value="gpW/gp25-like"/>
    <property type="match status" value="1"/>
</dbReference>
<feature type="domain" description="IraD/Gp25-like" evidence="1">
    <location>
        <begin position="38"/>
        <end position="99"/>
    </location>
</feature>
<dbReference type="Pfam" id="PF04965">
    <property type="entry name" value="GPW_gp25"/>
    <property type="match status" value="1"/>
</dbReference>
<keyword evidence="3" id="KW-1185">Reference proteome</keyword>
<dbReference type="EMBL" id="MK552141">
    <property type="protein sequence ID" value="QBQ74644.1"/>
    <property type="molecule type" value="Genomic_DNA"/>
</dbReference>
<evidence type="ECO:0000313" key="3">
    <source>
        <dbReference type="Proteomes" id="UP000301424"/>
    </source>
</evidence>